<dbReference type="EMBL" id="BMMK01000007">
    <property type="protein sequence ID" value="GGM48624.1"/>
    <property type="molecule type" value="Genomic_DNA"/>
</dbReference>
<gene>
    <name evidence="2" type="ORF">GCM10012275_19440</name>
</gene>
<evidence type="ECO:0000259" key="1">
    <source>
        <dbReference type="Pfam" id="PF12697"/>
    </source>
</evidence>
<proteinExistence type="predicted"/>
<dbReference type="SUPFAM" id="SSF53474">
    <property type="entry name" value="alpha/beta-Hydrolases"/>
    <property type="match status" value="1"/>
</dbReference>
<evidence type="ECO:0000313" key="3">
    <source>
        <dbReference type="Proteomes" id="UP000637578"/>
    </source>
</evidence>
<name>A0A8J3CEH6_9PSEU</name>
<reference evidence="2" key="1">
    <citation type="journal article" date="2014" name="Int. J. Syst. Evol. Microbiol.">
        <title>Complete genome sequence of Corynebacterium casei LMG S-19264T (=DSM 44701T), isolated from a smear-ripened cheese.</title>
        <authorList>
            <consortium name="US DOE Joint Genome Institute (JGI-PGF)"/>
            <person name="Walter F."/>
            <person name="Albersmeier A."/>
            <person name="Kalinowski J."/>
            <person name="Ruckert C."/>
        </authorList>
    </citation>
    <scope>NUCLEOTIDE SEQUENCE</scope>
    <source>
        <strain evidence="2">CGMCC 4.5737</strain>
    </source>
</reference>
<keyword evidence="3" id="KW-1185">Reference proteome</keyword>
<organism evidence="2 3">
    <name type="scientific">Longimycelium tulufanense</name>
    <dbReference type="NCBI Taxonomy" id="907463"/>
    <lineage>
        <taxon>Bacteria</taxon>
        <taxon>Bacillati</taxon>
        <taxon>Actinomycetota</taxon>
        <taxon>Actinomycetes</taxon>
        <taxon>Pseudonocardiales</taxon>
        <taxon>Pseudonocardiaceae</taxon>
        <taxon>Longimycelium</taxon>
    </lineage>
</organism>
<dbReference type="AlphaFoldDB" id="A0A8J3CEH6"/>
<dbReference type="Proteomes" id="UP000637578">
    <property type="component" value="Unassembled WGS sequence"/>
</dbReference>
<dbReference type="GO" id="GO:0003824">
    <property type="term" value="F:catalytic activity"/>
    <property type="evidence" value="ECO:0007669"/>
    <property type="project" value="UniProtKB-ARBA"/>
</dbReference>
<evidence type="ECO:0000313" key="2">
    <source>
        <dbReference type="EMBL" id="GGM48624.1"/>
    </source>
</evidence>
<comment type="caution">
    <text evidence="2">The sequence shown here is derived from an EMBL/GenBank/DDBJ whole genome shotgun (WGS) entry which is preliminary data.</text>
</comment>
<dbReference type="InterPro" id="IPR000073">
    <property type="entry name" value="AB_hydrolase_1"/>
</dbReference>
<dbReference type="PANTHER" id="PTHR43798">
    <property type="entry name" value="MONOACYLGLYCEROL LIPASE"/>
    <property type="match status" value="1"/>
</dbReference>
<feature type="domain" description="AB hydrolase-1" evidence="1">
    <location>
        <begin position="54"/>
        <end position="266"/>
    </location>
</feature>
<dbReference type="PANTHER" id="PTHR43798:SF33">
    <property type="entry name" value="HYDROLASE, PUTATIVE (AFU_ORTHOLOGUE AFUA_2G14860)-RELATED"/>
    <property type="match status" value="1"/>
</dbReference>
<dbReference type="InterPro" id="IPR050266">
    <property type="entry name" value="AB_hydrolase_sf"/>
</dbReference>
<dbReference type="Pfam" id="PF12697">
    <property type="entry name" value="Abhydrolase_6"/>
    <property type="match status" value="1"/>
</dbReference>
<dbReference type="RefSeq" id="WP_189056150.1">
    <property type="nucleotide sequence ID" value="NZ_BMMK01000007.1"/>
</dbReference>
<dbReference type="GO" id="GO:0016020">
    <property type="term" value="C:membrane"/>
    <property type="evidence" value="ECO:0007669"/>
    <property type="project" value="TreeGrafter"/>
</dbReference>
<dbReference type="Gene3D" id="3.40.50.1820">
    <property type="entry name" value="alpha/beta hydrolase"/>
    <property type="match status" value="1"/>
</dbReference>
<protein>
    <submittedName>
        <fullName evidence="2">Ndr family protein</fullName>
    </submittedName>
</protein>
<reference evidence="2" key="2">
    <citation type="submission" date="2020-09" db="EMBL/GenBank/DDBJ databases">
        <authorList>
            <person name="Sun Q."/>
            <person name="Zhou Y."/>
        </authorList>
    </citation>
    <scope>NUCLEOTIDE SEQUENCE</scope>
    <source>
        <strain evidence="2">CGMCC 4.5737</strain>
    </source>
</reference>
<accession>A0A8J3CEH6</accession>
<dbReference type="InterPro" id="IPR029058">
    <property type="entry name" value="AB_hydrolase_fold"/>
</dbReference>
<sequence length="280" mass="30420">MKGIYKSASGAGMLAQRYREALESWPVPSEYRRVPTSQGETFVLACGPEGAPPVLLLHGSSANALNWFADAPTWAGEFRLYAVDLIGEPGLSAPSRPPLGSADYARWLDEVLDALGLDNVAVVAESLGGWLAVDYATRRPDRVSQLALLCPGGIGRQKWGPLLIALLLLPFGAWGRRKSMALLCGTADIPEFALLIQRHYRPRMEKLPIFDDSALRQLTMPVLVVVGRQDRMFDSAGTQRRLARAVPHAAVIALSGAGHLLPRQTRAVLEFLRTKGSSNT</sequence>